<reference evidence="2 3" key="1">
    <citation type="journal article" date="2016" name="Nat. Commun.">
        <title>Extremotolerant tardigrade genome and improved radiotolerance of human cultured cells by tardigrade-unique protein.</title>
        <authorList>
            <person name="Hashimoto T."/>
            <person name="Horikawa D.D."/>
            <person name="Saito Y."/>
            <person name="Kuwahara H."/>
            <person name="Kozuka-Hata H."/>
            <person name="Shin-I T."/>
            <person name="Minakuchi Y."/>
            <person name="Ohishi K."/>
            <person name="Motoyama A."/>
            <person name="Aizu T."/>
            <person name="Enomoto A."/>
            <person name="Kondo K."/>
            <person name="Tanaka S."/>
            <person name="Hara Y."/>
            <person name="Koshikawa S."/>
            <person name="Sagara H."/>
            <person name="Miura T."/>
            <person name="Yokobori S."/>
            <person name="Miyagawa K."/>
            <person name="Suzuki Y."/>
            <person name="Kubo T."/>
            <person name="Oyama M."/>
            <person name="Kohara Y."/>
            <person name="Fujiyama A."/>
            <person name="Arakawa K."/>
            <person name="Katayama T."/>
            <person name="Toyoda A."/>
            <person name="Kunieda T."/>
        </authorList>
    </citation>
    <scope>NUCLEOTIDE SEQUENCE [LARGE SCALE GENOMIC DNA]</scope>
    <source>
        <strain evidence="2 3">YOKOZUNA-1</strain>
    </source>
</reference>
<evidence type="ECO:0008006" key="4">
    <source>
        <dbReference type="Google" id="ProtNLM"/>
    </source>
</evidence>
<dbReference type="Proteomes" id="UP000186922">
    <property type="component" value="Unassembled WGS sequence"/>
</dbReference>
<protein>
    <recommendedName>
        <fullName evidence="4">CUB domain-containing protein</fullName>
    </recommendedName>
</protein>
<gene>
    <name evidence="2" type="primary">RvY_12410-1</name>
    <name evidence="2" type="synonym">RvY_12410.1</name>
    <name evidence="2" type="ORF">RvY_12410</name>
</gene>
<name>A0A1D1VLF6_RAMVA</name>
<dbReference type="EMBL" id="BDGG01000007">
    <property type="protein sequence ID" value="GAV01751.1"/>
    <property type="molecule type" value="Genomic_DNA"/>
</dbReference>
<evidence type="ECO:0000313" key="3">
    <source>
        <dbReference type="Proteomes" id="UP000186922"/>
    </source>
</evidence>
<proteinExistence type="predicted"/>
<evidence type="ECO:0000256" key="1">
    <source>
        <dbReference type="SAM" id="SignalP"/>
    </source>
</evidence>
<keyword evidence="3" id="KW-1185">Reference proteome</keyword>
<evidence type="ECO:0000313" key="2">
    <source>
        <dbReference type="EMBL" id="GAV01751.1"/>
    </source>
</evidence>
<organism evidence="2 3">
    <name type="scientific">Ramazzottius varieornatus</name>
    <name type="common">Water bear</name>
    <name type="synonym">Tardigrade</name>
    <dbReference type="NCBI Taxonomy" id="947166"/>
    <lineage>
        <taxon>Eukaryota</taxon>
        <taxon>Metazoa</taxon>
        <taxon>Ecdysozoa</taxon>
        <taxon>Tardigrada</taxon>
        <taxon>Eutardigrada</taxon>
        <taxon>Parachela</taxon>
        <taxon>Hypsibioidea</taxon>
        <taxon>Ramazzottiidae</taxon>
        <taxon>Ramazzottius</taxon>
    </lineage>
</organism>
<keyword evidence="1" id="KW-0732">Signal</keyword>
<dbReference type="AlphaFoldDB" id="A0A1D1VLF6"/>
<feature type="signal peptide" evidence="1">
    <location>
        <begin position="1"/>
        <end position="19"/>
    </location>
</feature>
<feature type="chain" id="PRO_5008898571" description="CUB domain-containing protein" evidence="1">
    <location>
        <begin position="20"/>
        <end position="255"/>
    </location>
</feature>
<sequence length="255" mass="27997">MARALVFLLAEWVVRVAFCAPMVKRQTGPMMVNSDGSVGMATGVNGSIDGSVSRLSGTWNLPSWNGTEGMTWAMALASDMSSSAMMVTASPQQISAGIRMEIQLVRFENPGSLIYDGQFCDTTSKCDPRFFVDLDVNTAYAAWPGPRSVHTFQHIIDRTNQDVFDLGEGVSKDICGNVTAANLRVEVVDMEDVSEPDLMNDFDCIFTLDVVGATAQNTPWSAIQQCRAYYNVDSVKLYFRHREYALPSDAVLQTC</sequence>
<accession>A0A1D1VLF6</accession>
<comment type="caution">
    <text evidence="2">The sequence shown here is derived from an EMBL/GenBank/DDBJ whole genome shotgun (WGS) entry which is preliminary data.</text>
</comment>